<evidence type="ECO:0000313" key="2">
    <source>
        <dbReference type="EMBL" id="KAK1347892.1"/>
    </source>
</evidence>
<dbReference type="PANTHER" id="PTHR47718:SF17">
    <property type="entry name" value="PROTEIN FAR1-RELATED SEQUENCE 5-LIKE"/>
    <property type="match status" value="1"/>
</dbReference>
<evidence type="ECO:0000259" key="1">
    <source>
        <dbReference type="Pfam" id="PF10551"/>
    </source>
</evidence>
<dbReference type="AlphaFoldDB" id="A0AAD8LVL2"/>
<comment type="caution">
    <text evidence="2">The sequence shown here is derived from an EMBL/GenBank/DDBJ whole genome shotgun (WGS) entry which is preliminary data.</text>
</comment>
<dbReference type="PANTHER" id="PTHR47718">
    <property type="entry name" value="OS01G0519700 PROTEIN"/>
    <property type="match status" value="1"/>
</dbReference>
<reference evidence="2" key="1">
    <citation type="submission" date="2023-02" db="EMBL/GenBank/DDBJ databases">
        <title>Genome of toxic invasive species Heracleum sosnowskyi carries increased number of genes despite the absence of recent whole-genome duplications.</title>
        <authorList>
            <person name="Schelkunov M."/>
            <person name="Shtratnikova V."/>
            <person name="Makarenko M."/>
            <person name="Klepikova A."/>
            <person name="Omelchenko D."/>
            <person name="Novikova G."/>
            <person name="Obukhova E."/>
            <person name="Bogdanov V."/>
            <person name="Penin A."/>
            <person name="Logacheva M."/>
        </authorList>
    </citation>
    <scope>NUCLEOTIDE SEQUENCE</scope>
    <source>
        <strain evidence="2">Hsosn_3</strain>
        <tissue evidence="2">Leaf</tissue>
    </source>
</reference>
<reference evidence="2" key="2">
    <citation type="submission" date="2023-05" db="EMBL/GenBank/DDBJ databases">
        <authorList>
            <person name="Schelkunov M.I."/>
        </authorList>
    </citation>
    <scope>NUCLEOTIDE SEQUENCE</scope>
    <source>
        <strain evidence="2">Hsosn_3</strain>
        <tissue evidence="2">Leaf</tissue>
    </source>
</reference>
<dbReference type="Proteomes" id="UP001237642">
    <property type="component" value="Unassembled WGS sequence"/>
</dbReference>
<keyword evidence="3" id="KW-1185">Reference proteome</keyword>
<dbReference type="EMBL" id="JAUIZM010000169">
    <property type="protein sequence ID" value="KAK1347892.1"/>
    <property type="molecule type" value="Genomic_DNA"/>
</dbReference>
<feature type="domain" description="MULE transposase" evidence="1">
    <location>
        <begin position="158"/>
        <end position="208"/>
    </location>
</feature>
<organism evidence="2 3">
    <name type="scientific">Heracleum sosnowskyi</name>
    <dbReference type="NCBI Taxonomy" id="360622"/>
    <lineage>
        <taxon>Eukaryota</taxon>
        <taxon>Viridiplantae</taxon>
        <taxon>Streptophyta</taxon>
        <taxon>Embryophyta</taxon>
        <taxon>Tracheophyta</taxon>
        <taxon>Spermatophyta</taxon>
        <taxon>Magnoliopsida</taxon>
        <taxon>eudicotyledons</taxon>
        <taxon>Gunneridae</taxon>
        <taxon>Pentapetalae</taxon>
        <taxon>asterids</taxon>
        <taxon>campanulids</taxon>
        <taxon>Apiales</taxon>
        <taxon>Apiaceae</taxon>
        <taxon>Apioideae</taxon>
        <taxon>apioid superclade</taxon>
        <taxon>Tordylieae</taxon>
        <taxon>Tordyliinae</taxon>
        <taxon>Heracleum</taxon>
    </lineage>
</organism>
<sequence>MCRSQQQYLAGFIKYHQNILSVTVALNKKKPRDDESVKRTRRTTSRRCGCKAHIVLKHAGPWGFVVTSFIEEHNLALATGASRMFLRCKRKLSSTHEDIIMHYGKVKLGATIAHNLAKEMYGAYDNVDKKRNVKQQLTGLFWVDAIGKRNYDVFGEIVSFDPTFRTNKYNMVFVPFTGVDNHWKNVTFVAALIEKEDYDKFKWLLLAFEKSKVGPTLSCNKKFMEKLKSIVYADHLIPQEFEDGW</sequence>
<evidence type="ECO:0000313" key="3">
    <source>
        <dbReference type="Proteomes" id="UP001237642"/>
    </source>
</evidence>
<accession>A0AAD8LVL2</accession>
<proteinExistence type="predicted"/>
<protein>
    <recommendedName>
        <fullName evidence="1">MULE transposase domain-containing protein</fullName>
    </recommendedName>
</protein>
<dbReference type="InterPro" id="IPR018289">
    <property type="entry name" value="MULE_transposase_dom"/>
</dbReference>
<gene>
    <name evidence="2" type="ORF">POM88_055016</name>
</gene>
<dbReference type="Pfam" id="PF10551">
    <property type="entry name" value="MULE"/>
    <property type="match status" value="1"/>
</dbReference>
<name>A0AAD8LVL2_9APIA</name>